<organism evidence="2 3">
    <name type="scientific">Pleurodeles waltl</name>
    <name type="common">Iberian ribbed newt</name>
    <dbReference type="NCBI Taxonomy" id="8319"/>
    <lineage>
        <taxon>Eukaryota</taxon>
        <taxon>Metazoa</taxon>
        <taxon>Chordata</taxon>
        <taxon>Craniata</taxon>
        <taxon>Vertebrata</taxon>
        <taxon>Euteleostomi</taxon>
        <taxon>Amphibia</taxon>
        <taxon>Batrachia</taxon>
        <taxon>Caudata</taxon>
        <taxon>Salamandroidea</taxon>
        <taxon>Salamandridae</taxon>
        <taxon>Pleurodelinae</taxon>
        <taxon>Pleurodeles</taxon>
    </lineage>
</organism>
<feature type="compositionally biased region" description="Basic and acidic residues" evidence="1">
    <location>
        <begin position="135"/>
        <end position="146"/>
    </location>
</feature>
<protein>
    <submittedName>
        <fullName evidence="2">Uncharacterized protein</fullName>
    </submittedName>
</protein>
<name>A0AAV7V9M8_PLEWA</name>
<accession>A0AAV7V9M8</accession>
<comment type="caution">
    <text evidence="2">The sequence shown here is derived from an EMBL/GenBank/DDBJ whole genome shotgun (WGS) entry which is preliminary data.</text>
</comment>
<dbReference type="EMBL" id="JANPWB010000003">
    <property type="protein sequence ID" value="KAJ1197395.1"/>
    <property type="molecule type" value="Genomic_DNA"/>
</dbReference>
<dbReference type="Proteomes" id="UP001066276">
    <property type="component" value="Chromosome 2_1"/>
</dbReference>
<evidence type="ECO:0000313" key="3">
    <source>
        <dbReference type="Proteomes" id="UP001066276"/>
    </source>
</evidence>
<sequence length="146" mass="16534">MGWESYLGTRVEGCWKKRESNVESCGVEDRKGKAGIREALRETPGTSQESLENRTSRGAFECRNRPGTRDVDRTYPGGTFEYGTADPEVVRRAQPIDEGQTQKQELLNPDRTNKDKSSCLLERKTHTGRSADGQIRGEDARRKRML</sequence>
<keyword evidence="3" id="KW-1185">Reference proteome</keyword>
<feature type="compositionally biased region" description="Basic and acidic residues" evidence="1">
    <location>
        <begin position="51"/>
        <end position="73"/>
    </location>
</feature>
<dbReference type="AlphaFoldDB" id="A0AAV7V9M8"/>
<reference evidence="2" key="1">
    <citation type="journal article" date="2022" name="bioRxiv">
        <title>Sequencing and chromosome-scale assembly of the giantPleurodeles waltlgenome.</title>
        <authorList>
            <person name="Brown T."/>
            <person name="Elewa A."/>
            <person name="Iarovenko S."/>
            <person name="Subramanian E."/>
            <person name="Araus A.J."/>
            <person name="Petzold A."/>
            <person name="Susuki M."/>
            <person name="Suzuki K.-i.T."/>
            <person name="Hayashi T."/>
            <person name="Toyoda A."/>
            <person name="Oliveira C."/>
            <person name="Osipova E."/>
            <person name="Leigh N.D."/>
            <person name="Simon A."/>
            <person name="Yun M.H."/>
        </authorList>
    </citation>
    <scope>NUCLEOTIDE SEQUENCE</scope>
    <source>
        <strain evidence="2">20211129_DDA</strain>
        <tissue evidence="2">Liver</tissue>
    </source>
</reference>
<proteinExistence type="predicted"/>
<feature type="compositionally biased region" description="Basic and acidic residues" evidence="1">
    <location>
        <begin position="111"/>
        <end position="125"/>
    </location>
</feature>
<evidence type="ECO:0000313" key="2">
    <source>
        <dbReference type="EMBL" id="KAJ1197395.1"/>
    </source>
</evidence>
<gene>
    <name evidence="2" type="ORF">NDU88_001255</name>
</gene>
<evidence type="ECO:0000256" key="1">
    <source>
        <dbReference type="SAM" id="MobiDB-lite"/>
    </source>
</evidence>
<feature type="region of interest" description="Disordered" evidence="1">
    <location>
        <begin position="40"/>
        <end position="146"/>
    </location>
</feature>